<keyword evidence="6" id="KW-1185">Reference proteome</keyword>
<keyword evidence="2" id="KW-0964">Secreted</keyword>
<comment type="caution">
    <text evidence="5">The sequence shown here is derived from an EMBL/GenBank/DDBJ whole genome shotgun (WGS) entry which is preliminary data.</text>
</comment>
<dbReference type="AlphaFoldDB" id="A0A838Y558"/>
<dbReference type="InterPro" id="IPR008638">
    <property type="entry name" value="FhaB/CdiA-like_TPS"/>
</dbReference>
<proteinExistence type="predicted"/>
<dbReference type="PANTHER" id="PTHR12338:SF8">
    <property type="entry name" value="HEME_HEMOPEXIN-BINDING PROTEIN"/>
    <property type="match status" value="1"/>
</dbReference>
<dbReference type="InterPro" id="IPR041286">
    <property type="entry name" value="MBG_2"/>
</dbReference>
<feature type="non-terminal residue" evidence="5">
    <location>
        <position position="858"/>
    </location>
</feature>
<keyword evidence="3" id="KW-0732">Signal</keyword>
<comment type="subcellular location">
    <subcellularLocation>
        <location evidence="1">Secreted</location>
    </subcellularLocation>
</comment>
<sequence>MLASSTGAAGLPTGGQITLGSGNITQQGNTMLINQSSAKLASNWQTFSIGAGNTVQFIQPSATSIALNRVLGSDVSVIQGSLKANGQVFLLNPNGVLFTSGAQVNTSGLVATTLSLSDQQFSSGHYNFQGSSQGAVINQGNITTSNGGSVALIAAQVTNDGNITANKGSVILASAQDVTLDMGGAVKLAINKGALDSLVSNGGAIQADGGSVLLTAKAADQLTSSVINNTGVIRAQTLANGEKGQIQLLGDMSTGTLNVGGTLDASAPNGGNGGAIETSAASVNTMSGLQVNASSRSGTAGSWLIDPYDYTIGSAAAATISSTLSGGTSVTVTTQSNNAAYGSAGSASGNGDITVNNAITDTGSADVSLTLQAARNITINSPITASNGKLNITLSAANNAAGTTGGVKLNGNLNSNGGNILVGGAGGSLTSATSNGIGYALNYDANSPAVLLGTNVTLQSGGGNIVINGQTNATTSSYSGTQAGIYVLSGATVNSQGGNIYMSGISTASAKEFGFGVEANSGTTTTFETSSSSGGIVVDARNTQNALGALGLVNNGNQARVQFFAPNVAYFQFSINGSNQTATFTKSPPCNANYPNCGTMVIPGGNQSYTEAQYNVVDQALLPIYIFTGNGTKVYDGSTDASNVAVTALGGPSGFTPSALGTLGFNTSSKNAGSYISLNGSASNPSSYQSDTYAVAYFNQGTYTITPKALTAFQATNKTYDGTTAAAVTSSGLVNGDNVQVVATGGFASANVGNNITVNVTGVSLSGTDAGNYTIPNSTAISTTANITPASLTVTASNASKTYDGLAYSGGNGVSYSGFVNGESSSVLGGSLSYGGTAQSAVNAGSYSLLAQGLSSSN</sequence>
<dbReference type="SUPFAM" id="SSF51126">
    <property type="entry name" value="Pectin lyase-like"/>
    <property type="match status" value="1"/>
</dbReference>
<evidence type="ECO:0000256" key="1">
    <source>
        <dbReference type="ARBA" id="ARBA00004613"/>
    </source>
</evidence>
<dbReference type="InterPro" id="IPR012334">
    <property type="entry name" value="Pectin_lyas_fold"/>
</dbReference>
<protein>
    <submittedName>
        <fullName evidence="5">Filamentous hemagglutinin N-terminal domain-containing protein</fullName>
    </submittedName>
</protein>
<organism evidence="5 6">
    <name type="scientific">Aquitalea aquatica</name>
    <dbReference type="NCBI Taxonomy" id="3044273"/>
    <lineage>
        <taxon>Bacteria</taxon>
        <taxon>Pseudomonadati</taxon>
        <taxon>Pseudomonadota</taxon>
        <taxon>Betaproteobacteria</taxon>
        <taxon>Neisseriales</taxon>
        <taxon>Chromobacteriaceae</taxon>
        <taxon>Aquitalea</taxon>
    </lineage>
</organism>
<dbReference type="Pfam" id="PF18676">
    <property type="entry name" value="MBG_2"/>
    <property type="match status" value="1"/>
</dbReference>
<evidence type="ECO:0000259" key="4">
    <source>
        <dbReference type="SMART" id="SM00912"/>
    </source>
</evidence>
<dbReference type="GO" id="GO:0005576">
    <property type="term" value="C:extracellular region"/>
    <property type="evidence" value="ECO:0007669"/>
    <property type="project" value="UniProtKB-SubCell"/>
</dbReference>
<dbReference type="InterPro" id="IPR050909">
    <property type="entry name" value="Bact_Autotransporter_VF"/>
</dbReference>
<dbReference type="InterPro" id="IPR037160">
    <property type="entry name" value="DNA_Pol_thumb_sf"/>
</dbReference>
<evidence type="ECO:0000256" key="3">
    <source>
        <dbReference type="ARBA" id="ARBA00022729"/>
    </source>
</evidence>
<dbReference type="PANTHER" id="PTHR12338">
    <property type="entry name" value="AUTOTRANSPORTER"/>
    <property type="match status" value="1"/>
</dbReference>
<dbReference type="Pfam" id="PF18657">
    <property type="entry name" value="YDG"/>
    <property type="match status" value="1"/>
</dbReference>
<dbReference type="Pfam" id="PF05860">
    <property type="entry name" value="TPS"/>
    <property type="match status" value="1"/>
</dbReference>
<dbReference type="Gene3D" id="3.30.210.10">
    <property type="entry name" value="DNA polymerase, thumb domain"/>
    <property type="match status" value="1"/>
</dbReference>
<dbReference type="Gene3D" id="2.160.20.10">
    <property type="entry name" value="Single-stranded right-handed beta-helix, Pectin lyase-like"/>
    <property type="match status" value="1"/>
</dbReference>
<dbReference type="InterPro" id="IPR041248">
    <property type="entry name" value="YDG"/>
</dbReference>
<evidence type="ECO:0000256" key="2">
    <source>
        <dbReference type="ARBA" id="ARBA00022525"/>
    </source>
</evidence>
<reference evidence="5 6" key="1">
    <citation type="submission" date="2020-07" db="EMBL/GenBank/DDBJ databases">
        <title>Draft genome sequence of violacein-producing bacteria and related species.</title>
        <authorList>
            <person name="Wilson H.S."/>
            <person name="De Leon M.E."/>
        </authorList>
    </citation>
    <scope>NUCLEOTIDE SEQUENCE [LARGE SCALE GENOMIC DNA]</scope>
    <source>
        <strain evidence="5 6">HSC-21Su07</strain>
    </source>
</reference>
<feature type="domain" description="Filamentous haemagglutinin FhaB/tRNA nuclease CdiA-like TPS" evidence="4">
    <location>
        <begin position="8"/>
        <end position="120"/>
    </location>
</feature>
<dbReference type="NCBIfam" id="TIGR01901">
    <property type="entry name" value="adhes_NPXG"/>
    <property type="match status" value="1"/>
</dbReference>
<dbReference type="SMART" id="SM00912">
    <property type="entry name" value="Haemagg_act"/>
    <property type="match status" value="1"/>
</dbReference>
<gene>
    <name evidence="5" type="ORF">H2Z84_19590</name>
</gene>
<evidence type="ECO:0000313" key="5">
    <source>
        <dbReference type="EMBL" id="MBA4710583.1"/>
    </source>
</evidence>
<dbReference type="Proteomes" id="UP000545606">
    <property type="component" value="Unassembled WGS sequence"/>
</dbReference>
<dbReference type="EMBL" id="JACERN010000044">
    <property type="protein sequence ID" value="MBA4710583.1"/>
    <property type="molecule type" value="Genomic_DNA"/>
</dbReference>
<evidence type="ECO:0000313" key="6">
    <source>
        <dbReference type="Proteomes" id="UP000545606"/>
    </source>
</evidence>
<dbReference type="InterPro" id="IPR011050">
    <property type="entry name" value="Pectin_lyase_fold/virulence"/>
</dbReference>
<name>A0A838Y558_9NEIS</name>
<accession>A0A838Y558</accession>